<dbReference type="GO" id="GO:0005886">
    <property type="term" value="C:plasma membrane"/>
    <property type="evidence" value="ECO:0007669"/>
    <property type="project" value="UniProtKB-SubCell"/>
</dbReference>
<evidence type="ECO:0000256" key="3">
    <source>
        <dbReference type="ARBA" id="ARBA00022475"/>
    </source>
</evidence>
<evidence type="ECO:0000313" key="21">
    <source>
        <dbReference type="Proteomes" id="UP000176273"/>
    </source>
</evidence>
<evidence type="ECO:0000256" key="2">
    <source>
        <dbReference type="ARBA" id="ARBA00005967"/>
    </source>
</evidence>
<dbReference type="STRING" id="1798468.A2110_01545"/>
<comment type="cofactor">
    <cofactor evidence="18">
        <name>Mg(2+)</name>
        <dbReference type="ChEBI" id="CHEBI:18420"/>
    </cofactor>
    <text evidence="18">Mn(2+), Zn(2+), Cd(2+) and Co(2+) support activity to lesser extents.</text>
</comment>
<dbReference type="GO" id="GO:0005524">
    <property type="term" value="F:ATP binding"/>
    <property type="evidence" value="ECO:0007669"/>
    <property type="project" value="UniProtKB-KW"/>
</dbReference>
<evidence type="ECO:0000256" key="6">
    <source>
        <dbReference type="ARBA" id="ARBA00022692"/>
    </source>
</evidence>
<evidence type="ECO:0000256" key="13">
    <source>
        <dbReference type="ARBA" id="ARBA00023209"/>
    </source>
</evidence>
<dbReference type="GO" id="GO:0008654">
    <property type="term" value="P:phospholipid biosynthetic process"/>
    <property type="evidence" value="ECO:0007669"/>
    <property type="project" value="UniProtKB-KW"/>
</dbReference>
<evidence type="ECO:0000256" key="1">
    <source>
        <dbReference type="ARBA" id="ARBA00004651"/>
    </source>
</evidence>
<dbReference type="Gene3D" id="1.10.287.3610">
    <property type="match status" value="1"/>
</dbReference>
<dbReference type="EMBL" id="MFKH01000004">
    <property type="protein sequence ID" value="OGG37735.1"/>
    <property type="molecule type" value="Genomic_DNA"/>
</dbReference>
<dbReference type="PANTHER" id="PTHR34299:SF1">
    <property type="entry name" value="DIACYLGLYCEROL KINASE"/>
    <property type="match status" value="1"/>
</dbReference>
<comment type="caution">
    <text evidence="20">The sequence shown here is derived from an EMBL/GenBank/DDBJ whole genome shotgun (WGS) entry which is preliminary data.</text>
</comment>
<name>A0A1F6BLD3_9BACT</name>
<sequence>MDVVWKSIRELVKSFRDAFAGLYALTLERNFAVHIGLGVAVIIMGIVADLMVWEWLFVAVAIALVLGAELFNHAIERLATIVSAEHNEDIRFIKDVAAAGVLIIALGAIAVGALVFLPRLIALFD</sequence>
<evidence type="ECO:0000256" key="16">
    <source>
        <dbReference type="PIRSR" id="PIRSR600829-2"/>
    </source>
</evidence>
<keyword evidence="11" id="KW-0443">Lipid metabolism</keyword>
<evidence type="ECO:0000256" key="9">
    <source>
        <dbReference type="ARBA" id="ARBA00022840"/>
    </source>
</evidence>
<feature type="binding site" evidence="18">
    <location>
        <position position="28"/>
    </location>
    <ligand>
        <name>a divalent metal cation</name>
        <dbReference type="ChEBI" id="CHEBI:60240"/>
    </ligand>
</feature>
<accession>A0A1F6BLD3</accession>
<keyword evidence="7 17" id="KW-0547">Nucleotide-binding</keyword>
<dbReference type="GO" id="GO:0016301">
    <property type="term" value="F:kinase activity"/>
    <property type="evidence" value="ECO:0007669"/>
    <property type="project" value="UniProtKB-KW"/>
</dbReference>
<keyword evidence="12 19" id="KW-0472">Membrane</keyword>
<keyword evidence="14" id="KW-1208">Phospholipid metabolism</keyword>
<feature type="binding site" evidence="18">
    <location>
        <position position="76"/>
    </location>
    <ligand>
        <name>a divalent metal cation</name>
        <dbReference type="ChEBI" id="CHEBI:60240"/>
    </ligand>
</feature>
<comment type="subcellular location">
    <subcellularLocation>
        <location evidence="1">Cell membrane</location>
        <topology evidence="1">Multi-pass membrane protein</topology>
    </subcellularLocation>
</comment>
<evidence type="ECO:0000313" key="20">
    <source>
        <dbReference type="EMBL" id="OGG37735.1"/>
    </source>
</evidence>
<keyword evidence="10 19" id="KW-1133">Transmembrane helix</keyword>
<gene>
    <name evidence="20" type="ORF">A2110_01545</name>
</gene>
<dbReference type="Proteomes" id="UP000176273">
    <property type="component" value="Unassembled WGS sequence"/>
</dbReference>
<organism evidence="20 21">
    <name type="scientific">Candidatus Jorgensenbacteria bacterium GWA1_54_12</name>
    <dbReference type="NCBI Taxonomy" id="1798468"/>
    <lineage>
        <taxon>Bacteria</taxon>
        <taxon>Candidatus Joergenseniibacteriota</taxon>
    </lineage>
</organism>
<feature type="transmembrane region" description="Helical" evidence="19">
    <location>
        <begin position="56"/>
        <end position="75"/>
    </location>
</feature>
<evidence type="ECO:0000256" key="19">
    <source>
        <dbReference type="SAM" id="Phobius"/>
    </source>
</evidence>
<keyword evidence="18" id="KW-0460">Magnesium</keyword>
<reference evidence="20 21" key="1">
    <citation type="journal article" date="2016" name="Nat. Commun.">
        <title>Thousands of microbial genomes shed light on interconnected biogeochemical processes in an aquifer system.</title>
        <authorList>
            <person name="Anantharaman K."/>
            <person name="Brown C.T."/>
            <person name="Hug L.A."/>
            <person name="Sharon I."/>
            <person name="Castelle C.J."/>
            <person name="Probst A.J."/>
            <person name="Thomas B.C."/>
            <person name="Singh A."/>
            <person name="Wilkins M.J."/>
            <person name="Karaoz U."/>
            <person name="Brodie E.L."/>
            <person name="Williams K.H."/>
            <person name="Hubbard S.S."/>
            <person name="Banfield J.F."/>
        </authorList>
    </citation>
    <scope>NUCLEOTIDE SEQUENCE [LARGE SCALE GENOMIC DNA]</scope>
</reference>
<evidence type="ECO:0000256" key="11">
    <source>
        <dbReference type="ARBA" id="ARBA00023098"/>
    </source>
</evidence>
<keyword evidence="18" id="KW-0479">Metal-binding</keyword>
<dbReference type="InterPro" id="IPR036945">
    <property type="entry name" value="DAGK_sf"/>
</dbReference>
<keyword evidence="8" id="KW-0418">Kinase</keyword>
<comment type="similarity">
    <text evidence="2">Belongs to the bacterial diacylglycerol kinase family.</text>
</comment>
<feature type="transmembrane region" description="Helical" evidence="19">
    <location>
        <begin position="31"/>
        <end position="50"/>
    </location>
</feature>
<dbReference type="AlphaFoldDB" id="A0A1F6BLD3"/>
<feature type="binding site" evidence="17">
    <location>
        <position position="76"/>
    </location>
    <ligand>
        <name>ATP</name>
        <dbReference type="ChEBI" id="CHEBI:30616"/>
    </ligand>
</feature>
<keyword evidence="13" id="KW-0594">Phospholipid biosynthesis</keyword>
<feature type="transmembrane region" description="Helical" evidence="19">
    <location>
        <begin position="96"/>
        <end position="117"/>
    </location>
</feature>
<feature type="binding site" evidence="17">
    <location>
        <position position="28"/>
    </location>
    <ligand>
        <name>ATP</name>
        <dbReference type="ChEBI" id="CHEBI:30616"/>
    </ligand>
</feature>
<evidence type="ECO:0008006" key="22">
    <source>
        <dbReference type="Google" id="ProtNLM"/>
    </source>
</evidence>
<feature type="binding site" evidence="17">
    <location>
        <begin position="94"/>
        <end position="95"/>
    </location>
    <ligand>
        <name>ATP</name>
        <dbReference type="ChEBI" id="CHEBI:30616"/>
    </ligand>
</feature>
<evidence type="ECO:0000256" key="14">
    <source>
        <dbReference type="ARBA" id="ARBA00023264"/>
    </source>
</evidence>
<dbReference type="InterPro" id="IPR033717">
    <property type="entry name" value="UDPK"/>
</dbReference>
<dbReference type="CDD" id="cd14265">
    <property type="entry name" value="UDPK_IM_like"/>
    <property type="match status" value="1"/>
</dbReference>
<keyword evidence="9 17" id="KW-0067">ATP-binding</keyword>
<protein>
    <recommendedName>
        <fullName evidence="22">Diacylglycerol kinase</fullName>
    </recommendedName>
</protein>
<dbReference type="GO" id="GO:0046872">
    <property type="term" value="F:metal ion binding"/>
    <property type="evidence" value="ECO:0007669"/>
    <property type="project" value="UniProtKB-KW"/>
</dbReference>
<evidence type="ECO:0000256" key="7">
    <source>
        <dbReference type="ARBA" id="ARBA00022741"/>
    </source>
</evidence>
<keyword evidence="6 19" id="KW-0812">Transmembrane</keyword>
<evidence type="ECO:0000256" key="17">
    <source>
        <dbReference type="PIRSR" id="PIRSR600829-3"/>
    </source>
</evidence>
<proteinExistence type="inferred from homology"/>
<evidence type="ECO:0000256" key="5">
    <source>
        <dbReference type="ARBA" id="ARBA00022679"/>
    </source>
</evidence>
<evidence type="ECO:0000256" key="15">
    <source>
        <dbReference type="PIRSR" id="PIRSR600829-1"/>
    </source>
</evidence>
<evidence type="ECO:0000256" key="12">
    <source>
        <dbReference type="ARBA" id="ARBA00023136"/>
    </source>
</evidence>
<evidence type="ECO:0000256" key="4">
    <source>
        <dbReference type="ARBA" id="ARBA00022516"/>
    </source>
</evidence>
<feature type="active site" description="Proton acceptor" evidence="15">
    <location>
        <position position="69"/>
    </location>
</feature>
<evidence type="ECO:0000256" key="10">
    <source>
        <dbReference type="ARBA" id="ARBA00022989"/>
    </source>
</evidence>
<dbReference type="Pfam" id="PF01219">
    <property type="entry name" value="DAGK_prokar"/>
    <property type="match status" value="1"/>
</dbReference>
<keyword evidence="3" id="KW-1003">Cell membrane</keyword>
<dbReference type="InterPro" id="IPR000829">
    <property type="entry name" value="DAGK"/>
</dbReference>
<dbReference type="PANTHER" id="PTHR34299">
    <property type="entry name" value="DIACYLGLYCEROL KINASE"/>
    <property type="match status" value="1"/>
</dbReference>
<keyword evidence="4" id="KW-0444">Lipid biosynthesis</keyword>
<feature type="binding site" evidence="16">
    <location>
        <position position="69"/>
    </location>
    <ligand>
        <name>substrate</name>
    </ligand>
</feature>
<evidence type="ECO:0000256" key="8">
    <source>
        <dbReference type="ARBA" id="ARBA00022777"/>
    </source>
</evidence>
<evidence type="ECO:0000256" key="18">
    <source>
        <dbReference type="PIRSR" id="PIRSR600829-4"/>
    </source>
</evidence>
<keyword evidence="5" id="KW-0808">Transferase</keyword>